<dbReference type="InterPro" id="IPR029034">
    <property type="entry name" value="Cystine-knot_cytokine"/>
</dbReference>
<organism evidence="5 6">
    <name type="scientific">Dissostichus mawsoni</name>
    <name type="common">Antarctic cod</name>
    <dbReference type="NCBI Taxonomy" id="36200"/>
    <lineage>
        <taxon>Eukaryota</taxon>
        <taxon>Metazoa</taxon>
        <taxon>Chordata</taxon>
        <taxon>Craniata</taxon>
        <taxon>Vertebrata</taxon>
        <taxon>Euteleostomi</taxon>
        <taxon>Actinopterygii</taxon>
        <taxon>Neopterygii</taxon>
        <taxon>Teleostei</taxon>
        <taxon>Neoteleostei</taxon>
        <taxon>Acanthomorphata</taxon>
        <taxon>Eupercaria</taxon>
        <taxon>Perciformes</taxon>
        <taxon>Notothenioidei</taxon>
        <taxon>Nototheniidae</taxon>
        <taxon>Dissostichus</taxon>
    </lineage>
</organism>
<dbReference type="GO" id="GO:0050930">
    <property type="term" value="P:induction of positive chemotaxis"/>
    <property type="evidence" value="ECO:0007669"/>
    <property type="project" value="TreeGrafter"/>
</dbReference>
<sequence length="344" mass="39282">MVWETESEIQPALSALCQKEKETSPYCRVLLRDREQSQGIMMKMKRTLGRISCLVTLLVELSWINMGHSMHREGGSRVMKQWERKVRSASSLDELLMLADFPDWKLWKCRLRLQQPETLSSPSSVGSHRSTRYAAESYSLEILKAIDEEWQRTQCMPRETCVDVAKELGTDPSMFFKPPCVSVHRCSGCCNQEGVTCRNTTYEYVNKTVLSVIPFKFVPEPVLIKVANHTECRCMEPAIIRRNAQPHRSSGCSPMSQLSEAEDSRRLCASGLIWDCSSDRCIPYPSSTPELPLSAWMPDCEIDVERCDCLPRPEPTLQPRPIQRCQLNSSICASRHRHFDQASC</sequence>
<dbReference type="GO" id="GO:0001938">
    <property type="term" value="P:positive regulation of endothelial cell proliferation"/>
    <property type="evidence" value="ECO:0007669"/>
    <property type="project" value="TreeGrafter"/>
</dbReference>
<dbReference type="GO" id="GO:0016020">
    <property type="term" value="C:membrane"/>
    <property type="evidence" value="ECO:0007669"/>
    <property type="project" value="InterPro"/>
</dbReference>
<keyword evidence="6" id="KW-1185">Reference proteome</keyword>
<dbReference type="PANTHER" id="PTHR12025:SF11">
    <property type="entry name" value="VASCULAR ENDOTHELIAL GROWTH FACTOR D"/>
    <property type="match status" value="1"/>
</dbReference>
<evidence type="ECO:0000256" key="3">
    <source>
        <dbReference type="RuleBase" id="RU003818"/>
    </source>
</evidence>
<dbReference type="GO" id="GO:0005615">
    <property type="term" value="C:extracellular space"/>
    <property type="evidence" value="ECO:0007669"/>
    <property type="project" value="TreeGrafter"/>
</dbReference>
<feature type="domain" description="Platelet-derived growth factor (PDGF) family profile" evidence="4">
    <location>
        <begin position="141"/>
        <end position="239"/>
    </location>
</feature>
<dbReference type="Pfam" id="PF00341">
    <property type="entry name" value="PDGF"/>
    <property type="match status" value="1"/>
</dbReference>
<dbReference type="InterPro" id="IPR023581">
    <property type="entry name" value="PD_growth_factor_CS"/>
</dbReference>
<dbReference type="GO" id="GO:0060754">
    <property type="term" value="P:positive regulation of mast cell chemotaxis"/>
    <property type="evidence" value="ECO:0007669"/>
    <property type="project" value="TreeGrafter"/>
</dbReference>
<dbReference type="InterPro" id="IPR000072">
    <property type="entry name" value="PDGF/VEGF_dom"/>
</dbReference>
<dbReference type="AlphaFoldDB" id="A0A7J5X762"/>
<dbReference type="Proteomes" id="UP000518266">
    <property type="component" value="Unassembled WGS sequence"/>
</dbReference>
<dbReference type="GO" id="GO:0005172">
    <property type="term" value="F:vascular endothelial growth factor receptor binding"/>
    <property type="evidence" value="ECO:0007669"/>
    <property type="project" value="TreeGrafter"/>
</dbReference>
<dbReference type="GO" id="GO:0048010">
    <property type="term" value="P:vascular endothelial growth factor receptor signaling pathway"/>
    <property type="evidence" value="ECO:0007669"/>
    <property type="project" value="TreeGrafter"/>
</dbReference>
<protein>
    <recommendedName>
        <fullName evidence="4">Platelet-derived growth factor (PDGF) family profile domain-containing protein</fullName>
    </recommendedName>
</protein>
<dbReference type="GO" id="GO:0002040">
    <property type="term" value="P:sprouting angiogenesis"/>
    <property type="evidence" value="ECO:0007669"/>
    <property type="project" value="TreeGrafter"/>
</dbReference>
<comment type="similarity">
    <text evidence="3">Belongs to the PDGF/VEGF growth factor family.</text>
</comment>
<dbReference type="GO" id="GO:0001666">
    <property type="term" value="P:response to hypoxia"/>
    <property type="evidence" value="ECO:0007669"/>
    <property type="project" value="TreeGrafter"/>
</dbReference>
<dbReference type="Gene3D" id="2.10.90.10">
    <property type="entry name" value="Cystine-knot cytokines"/>
    <property type="match status" value="1"/>
</dbReference>
<dbReference type="GO" id="GO:0045766">
    <property type="term" value="P:positive regulation of angiogenesis"/>
    <property type="evidence" value="ECO:0007669"/>
    <property type="project" value="TreeGrafter"/>
</dbReference>
<dbReference type="InterPro" id="IPR050507">
    <property type="entry name" value="PDGF/VEGF_growth_factor"/>
</dbReference>
<dbReference type="PROSITE" id="PS50278">
    <property type="entry name" value="PDGF_2"/>
    <property type="match status" value="1"/>
</dbReference>
<proteinExistence type="inferred from homology"/>
<comment type="caution">
    <text evidence="5">The sequence shown here is derived from an EMBL/GenBank/DDBJ whole genome shotgun (WGS) entry which is preliminary data.</text>
</comment>
<evidence type="ECO:0000256" key="2">
    <source>
        <dbReference type="ARBA" id="ARBA00023157"/>
    </source>
</evidence>
<gene>
    <name evidence="5" type="ORF">F7725_026499</name>
</gene>
<name>A0A7J5X762_DISMA</name>
<dbReference type="PANTHER" id="PTHR12025">
    <property type="entry name" value="VASCULAR ENDOTHELIAL GROWTH FACTOR"/>
    <property type="match status" value="1"/>
</dbReference>
<feature type="non-terminal residue" evidence="5">
    <location>
        <position position="1"/>
    </location>
</feature>
<evidence type="ECO:0000313" key="6">
    <source>
        <dbReference type="Proteomes" id="UP000518266"/>
    </source>
</evidence>
<evidence type="ECO:0000313" key="5">
    <source>
        <dbReference type="EMBL" id="KAF3832834.1"/>
    </source>
</evidence>
<accession>A0A7J5X762</accession>
<evidence type="ECO:0000259" key="4">
    <source>
        <dbReference type="PROSITE" id="PS50278"/>
    </source>
</evidence>
<dbReference type="EMBL" id="JAAKFY010000027">
    <property type="protein sequence ID" value="KAF3832834.1"/>
    <property type="molecule type" value="Genomic_DNA"/>
</dbReference>
<evidence type="ECO:0000256" key="1">
    <source>
        <dbReference type="ARBA" id="ARBA00023030"/>
    </source>
</evidence>
<dbReference type="GO" id="GO:0008083">
    <property type="term" value="F:growth factor activity"/>
    <property type="evidence" value="ECO:0007669"/>
    <property type="project" value="UniProtKB-KW"/>
</dbReference>
<dbReference type="SUPFAM" id="SSF57501">
    <property type="entry name" value="Cystine-knot cytokines"/>
    <property type="match status" value="1"/>
</dbReference>
<keyword evidence="2" id="KW-1015">Disulfide bond</keyword>
<dbReference type="OrthoDB" id="198735at2759"/>
<dbReference type="PROSITE" id="PS00249">
    <property type="entry name" value="PDGF_1"/>
    <property type="match status" value="1"/>
</dbReference>
<reference evidence="5 6" key="1">
    <citation type="submission" date="2020-03" db="EMBL/GenBank/DDBJ databases">
        <title>Dissostichus mawsoni Genome sequencing and assembly.</title>
        <authorList>
            <person name="Park H."/>
        </authorList>
    </citation>
    <scope>NUCLEOTIDE SEQUENCE [LARGE SCALE GENOMIC DNA]</scope>
    <source>
        <strain evidence="5">DM0001</strain>
        <tissue evidence="5">Muscle</tissue>
    </source>
</reference>
<keyword evidence="1 3" id="KW-0339">Growth factor</keyword>
<dbReference type="CDD" id="cd00135">
    <property type="entry name" value="PDGF"/>
    <property type="match status" value="1"/>
</dbReference>
<dbReference type="SMART" id="SM00141">
    <property type="entry name" value="PDGF"/>
    <property type="match status" value="1"/>
</dbReference>
<dbReference type="GO" id="GO:0042056">
    <property type="term" value="F:chemoattractant activity"/>
    <property type="evidence" value="ECO:0007669"/>
    <property type="project" value="TreeGrafter"/>
</dbReference>
<dbReference type="GO" id="GO:0038084">
    <property type="term" value="P:vascular endothelial growth factor signaling pathway"/>
    <property type="evidence" value="ECO:0007669"/>
    <property type="project" value="TreeGrafter"/>
</dbReference>